<dbReference type="SUPFAM" id="SSF103473">
    <property type="entry name" value="MFS general substrate transporter"/>
    <property type="match status" value="1"/>
</dbReference>
<evidence type="ECO:0000256" key="7">
    <source>
        <dbReference type="SAM" id="Phobius"/>
    </source>
</evidence>
<reference evidence="9 10" key="1">
    <citation type="submission" date="2024-04" db="EMBL/GenBank/DDBJ databases">
        <title>Defined microbial consortia suppress multidrug-resistant proinflammatory Enterobacteriaceae via ecological control.</title>
        <authorList>
            <person name="Furuichi M."/>
            <person name="Kawaguchi T."/>
            <person name="Pust M."/>
            <person name="Yasuma K."/>
            <person name="Plichta D."/>
            <person name="Hasegawa N."/>
            <person name="Ohya T."/>
            <person name="Bhattarai S."/>
            <person name="Sasajima S."/>
            <person name="Aoto Y."/>
            <person name="Tuganbaev T."/>
            <person name="Yaginuma M."/>
            <person name="Ueda M."/>
            <person name="Okahashi N."/>
            <person name="Amafuji K."/>
            <person name="Kiridooshi Y."/>
            <person name="Sugita K."/>
            <person name="Strazar M."/>
            <person name="Skelly A."/>
            <person name="Suda W."/>
            <person name="Hattori M."/>
            <person name="Nakamoto N."/>
            <person name="Caballero S."/>
            <person name="Norman J."/>
            <person name="Olle B."/>
            <person name="Tanoue T."/>
            <person name="Arita M."/>
            <person name="Bucci V."/>
            <person name="Atarashi K."/>
            <person name="Xavier R."/>
            <person name="Honda K."/>
        </authorList>
    </citation>
    <scope>NUCLEOTIDE SEQUENCE [LARGE SCALE GENOMIC DNA]</scope>
    <source>
        <strain evidence="10">k04-0078-D8-1</strain>
    </source>
</reference>
<feature type="transmembrane region" description="Helical" evidence="7">
    <location>
        <begin position="9"/>
        <end position="28"/>
    </location>
</feature>
<feature type="transmembrane region" description="Helical" evidence="7">
    <location>
        <begin position="151"/>
        <end position="171"/>
    </location>
</feature>
<evidence type="ECO:0000256" key="2">
    <source>
        <dbReference type="ARBA" id="ARBA00022448"/>
    </source>
</evidence>
<dbReference type="PROSITE" id="PS50850">
    <property type="entry name" value="MFS"/>
    <property type="match status" value="1"/>
</dbReference>
<feature type="transmembrane region" description="Helical" evidence="7">
    <location>
        <begin position="85"/>
        <end position="103"/>
    </location>
</feature>
<dbReference type="CDD" id="cd06174">
    <property type="entry name" value="MFS"/>
    <property type="match status" value="1"/>
</dbReference>
<comment type="caution">
    <text evidence="9">The sequence shown here is derived from an EMBL/GenBank/DDBJ whole genome shotgun (WGS) entry which is preliminary data.</text>
</comment>
<dbReference type="Proteomes" id="UP001600943">
    <property type="component" value="Unassembled WGS sequence"/>
</dbReference>
<keyword evidence="5 7" id="KW-1133">Transmembrane helix</keyword>
<evidence type="ECO:0000256" key="4">
    <source>
        <dbReference type="ARBA" id="ARBA00022692"/>
    </source>
</evidence>
<dbReference type="InterPro" id="IPR036259">
    <property type="entry name" value="MFS_trans_sf"/>
</dbReference>
<dbReference type="Gene3D" id="1.20.1250.20">
    <property type="entry name" value="MFS general substrate transporter like domains"/>
    <property type="match status" value="2"/>
</dbReference>
<feature type="transmembrane region" description="Helical" evidence="7">
    <location>
        <begin position="191"/>
        <end position="209"/>
    </location>
</feature>
<proteinExistence type="predicted"/>
<feature type="transmembrane region" description="Helical" evidence="7">
    <location>
        <begin position="367"/>
        <end position="390"/>
    </location>
</feature>
<keyword evidence="2" id="KW-0813">Transport</keyword>
<gene>
    <name evidence="9" type="ORF">K040078D81_49490</name>
</gene>
<feature type="transmembrane region" description="Helical" evidence="7">
    <location>
        <begin position="289"/>
        <end position="307"/>
    </location>
</feature>
<evidence type="ECO:0000256" key="3">
    <source>
        <dbReference type="ARBA" id="ARBA00022475"/>
    </source>
</evidence>
<feature type="transmembrane region" description="Helical" evidence="7">
    <location>
        <begin position="249"/>
        <end position="269"/>
    </location>
</feature>
<feature type="transmembrane region" description="Helical" evidence="7">
    <location>
        <begin position="109"/>
        <end position="130"/>
    </location>
</feature>
<keyword evidence="3" id="KW-1003">Cell membrane</keyword>
<comment type="subcellular location">
    <subcellularLocation>
        <location evidence="1">Cell membrane</location>
        <topology evidence="1">Multi-pass membrane protein</topology>
    </subcellularLocation>
</comment>
<dbReference type="InterPro" id="IPR020846">
    <property type="entry name" value="MFS_dom"/>
</dbReference>
<name>A0ABQ0BH92_9FIRM</name>
<dbReference type="InterPro" id="IPR011701">
    <property type="entry name" value="MFS"/>
</dbReference>
<protein>
    <submittedName>
        <fullName evidence="9">MFS transporter</fullName>
    </submittedName>
</protein>
<keyword evidence="4 7" id="KW-0812">Transmembrane</keyword>
<evidence type="ECO:0000313" key="9">
    <source>
        <dbReference type="EMBL" id="GAA6410832.1"/>
    </source>
</evidence>
<dbReference type="Pfam" id="PF07690">
    <property type="entry name" value="MFS_1"/>
    <property type="match status" value="1"/>
</dbReference>
<dbReference type="InterPro" id="IPR050171">
    <property type="entry name" value="MFS_Transporters"/>
</dbReference>
<evidence type="ECO:0000259" key="8">
    <source>
        <dbReference type="PROSITE" id="PS50850"/>
    </source>
</evidence>
<feature type="transmembrane region" description="Helical" evidence="7">
    <location>
        <begin position="59"/>
        <end position="78"/>
    </location>
</feature>
<dbReference type="PANTHER" id="PTHR23517">
    <property type="entry name" value="RESISTANCE PROTEIN MDTM, PUTATIVE-RELATED-RELATED"/>
    <property type="match status" value="1"/>
</dbReference>
<sequence>MVITGKKRWFVLVIVSLMAGVMVYVPFLRYSYYDQMVMLFSEYKPVASAANVNEFIGDFSFWFGLVCTIGYPIGGILVDKFGEKWLLIIGSVMMGACSFWFGLVPDKLSIIIIHVLYGVGTSFFIWNAYLKTTRKMGNASEQGSMFSTSEFVRAIMGMLLGFLGVALLNRAIMPGNATDLQVLGAQWRNMLFFNGALFLVLAVIVFFVVPNNIIGAEDAELAASGKAASIQEKLTAASVLKVLKMPGTWLLSLLIFFCFSFTSAANGYLGSYTVNVLGISQTQASTFAVVRNYIIAGLATLAIGFIADKIGSKVKTLGYYLAIATVLTVAVLLTKNAAFLCIGVTFVFAVVYTGMRGIYFATLGEVGIPLSLTGVATGVISLICYLPDVYFAKLAGIWLDKYGKFGYDLIWYWVIGCGILGILVAFISVRYSKKLKAEGKVQ</sequence>
<evidence type="ECO:0000313" key="10">
    <source>
        <dbReference type="Proteomes" id="UP001600943"/>
    </source>
</evidence>
<accession>A0ABQ0BH92</accession>
<feature type="domain" description="Major facilitator superfamily (MFS) profile" evidence="8">
    <location>
        <begin position="1"/>
        <end position="433"/>
    </location>
</feature>
<feature type="transmembrane region" description="Helical" evidence="7">
    <location>
        <begin position="314"/>
        <end position="331"/>
    </location>
</feature>
<keyword evidence="10" id="KW-1185">Reference proteome</keyword>
<keyword evidence="6 7" id="KW-0472">Membrane</keyword>
<evidence type="ECO:0000256" key="6">
    <source>
        <dbReference type="ARBA" id="ARBA00023136"/>
    </source>
</evidence>
<dbReference type="EMBL" id="BAABYW010000001">
    <property type="protein sequence ID" value="GAA6410832.1"/>
    <property type="molecule type" value="Genomic_DNA"/>
</dbReference>
<evidence type="ECO:0000256" key="5">
    <source>
        <dbReference type="ARBA" id="ARBA00022989"/>
    </source>
</evidence>
<evidence type="ECO:0000256" key="1">
    <source>
        <dbReference type="ARBA" id="ARBA00004651"/>
    </source>
</evidence>
<feature type="transmembrane region" description="Helical" evidence="7">
    <location>
        <begin position="337"/>
        <end position="355"/>
    </location>
</feature>
<feature type="transmembrane region" description="Helical" evidence="7">
    <location>
        <begin position="410"/>
        <end position="429"/>
    </location>
</feature>
<organism evidence="9 10">
    <name type="scientific">Blautia hominis</name>
    <dbReference type="NCBI Taxonomy" id="2025493"/>
    <lineage>
        <taxon>Bacteria</taxon>
        <taxon>Bacillati</taxon>
        <taxon>Bacillota</taxon>
        <taxon>Clostridia</taxon>
        <taxon>Lachnospirales</taxon>
        <taxon>Lachnospiraceae</taxon>
        <taxon>Blautia</taxon>
    </lineage>
</organism>
<dbReference type="RefSeq" id="WP_390409283.1">
    <property type="nucleotide sequence ID" value="NZ_BAABYW010000001.1"/>
</dbReference>